<feature type="transmembrane region" description="Helical" evidence="21">
    <location>
        <begin position="12"/>
        <end position="31"/>
    </location>
</feature>
<evidence type="ECO:0000256" key="21">
    <source>
        <dbReference type="SAM" id="Phobius"/>
    </source>
</evidence>
<dbReference type="PANTHER" id="PTHR10250:SF26">
    <property type="entry name" value="GLUTATHIONE S-TRANSFERASE 3, MITOCHONDRIAL"/>
    <property type="match status" value="1"/>
</dbReference>
<dbReference type="EC" id="4.4.1.20" evidence="15"/>
<keyword evidence="12" id="KW-0449">Lipoprotein</keyword>
<dbReference type="Gene3D" id="1.20.120.550">
    <property type="entry name" value="Membrane associated eicosanoid/glutathione metabolism-like domain"/>
    <property type="match status" value="1"/>
</dbReference>
<dbReference type="GO" id="GO:0005783">
    <property type="term" value="C:endoplasmic reticulum"/>
    <property type="evidence" value="ECO:0007669"/>
    <property type="project" value="TreeGrafter"/>
</dbReference>
<name>A0A388JM40_CHABU</name>
<accession>A0A388JM40</accession>
<dbReference type="InterPro" id="IPR001129">
    <property type="entry name" value="Membr-assoc_MAPEG"/>
</dbReference>
<dbReference type="GO" id="GO:0004364">
    <property type="term" value="F:glutathione transferase activity"/>
    <property type="evidence" value="ECO:0007669"/>
    <property type="project" value="TreeGrafter"/>
</dbReference>
<evidence type="ECO:0000256" key="11">
    <source>
        <dbReference type="ARBA" id="ARBA00023239"/>
    </source>
</evidence>
<dbReference type="GO" id="GO:0006629">
    <property type="term" value="P:lipid metabolic process"/>
    <property type="evidence" value="ECO:0007669"/>
    <property type="project" value="UniProtKB-KW"/>
</dbReference>
<keyword evidence="8" id="KW-0496">Mitochondrion</keyword>
<evidence type="ECO:0000256" key="3">
    <source>
        <dbReference type="ARBA" id="ARBA00022692"/>
    </source>
</evidence>
<evidence type="ECO:0000256" key="2">
    <source>
        <dbReference type="ARBA" id="ARBA00022679"/>
    </source>
</evidence>
<evidence type="ECO:0000256" key="12">
    <source>
        <dbReference type="ARBA" id="ARBA00023288"/>
    </source>
</evidence>
<keyword evidence="3 21" id="KW-0812">Transmembrane</keyword>
<keyword evidence="11" id="KW-0456">Lyase</keyword>
<evidence type="ECO:0000256" key="10">
    <source>
        <dbReference type="ARBA" id="ARBA00023139"/>
    </source>
</evidence>
<comment type="catalytic activity">
    <reaction evidence="16">
        <text>leukotriene C4 = leukotriene A4 + glutathione</text>
        <dbReference type="Rhea" id="RHEA:17617"/>
        <dbReference type="ChEBI" id="CHEBI:57463"/>
        <dbReference type="ChEBI" id="CHEBI:57925"/>
        <dbReference type="ChEBI" id="CHEBI:57973"/>
        <dbReference type="EC" id="4.4.1.20"/>
    </reaction>
    <physiologicalReaction direction="right-to-left" evidence="16">
        <dbReference type="Rhea" id="RHEA:17619"/>
    </physiologicalReaction>
</comment>
<evidence type="ECO:0000256" key="6">
    <source>
        <dbReference type="ARBA" id="ARBA00023002"/>
    </source>
</evidence>
<evidence type="ECO:0000313" key="22">
    <source>
        <dbReference type="EMBL" id="GBG58867.1"/>
    </source>
</evidence>
<comment type="caution">
    <text evidence="22">The sequence shown here is derived from an EMBL/GenBank/DDBJ whole genome shotgun (WGS) entry which is preliminary data.</text>
</comment>
<reference evidence="22 23" key="1">
    <citation type="journal article" date="2018" name="Cell">
        <title>The Chara Genome: Secondary Complexity and Implications for Plant Terrestrialization.</title>
        <authorList>
            <person name="Nishiyama T."/>
            <person name="Sakayama H."/>
            <person name="Vries J.D."/>
            <person name="Buschmann H."/>
            <person name="Saint-Marcoux D."/>
            <person name="Ullrich K.K."/>
            <person name="Haas F.B."/>
            <person name="Vanderstraeten L."/>
            <person name="Becker D."/>
            <person name="Lang D."/>
            <person name="Vosolsobe S."/>
            <person name="Rombauts S."/>
            <person name="Wilhelmsson P.K.I."/>
            <person name="Janitza P."/>
            <person name="Kern R."/>
            <person name="Heyl A."/>
            <person name="Rumpler F."/>
            <person name="Villalobos L.I.A.C."/>
            <person name="Clay J.M."/>
            <person name="Skokan R."/>
            <person name="Toyoda A."/>
            <person name="Suzuki Y."/>
            <person name="Kagoshima H."/>
            <person name="Schijlen E."/>
            <person name="Tajeshwar N."/>
            <person name="Catarino B."/>
            <person name="Hetherington A.J."/>
            <person name="Saltykova A."/>
            <person name="Bonnot C."/>
            <person name="Breuninger H."/>
            <person name="Symeonidi A."/>
            <person name="Radhakrishnan G.V."/>
            <person name="Van Nieuwerburgh F."/>
            <person name="Deforce D."/>
            <person name="Chang C."/>
            <person name="Karol K.G."/>
            <person name="Hedrich R."/>
            <person name="Ulvskov P."/>
            <person name="Glockner G."/>
            <person name="Delwiche C.F."/>
            <person name="Petrasek J."/>
            <person name="Van de Peer Y."/>
            <person name="Friml J."/>
            <person name="Beilby M."/>
            <person name="Dolan L."/>
            <person name="Kohara Y."/>
            <person name="Sugano S."/>
            <person name="Fujiyama A."/>
            <person name="Delaux P.-M."/>
            <person name="Quint M."/>
            <person name="TheiBen G."/>
            <person name="Hagemann M."/>
            <person name="Harholt J."/>
            <person name="Dunand C."/>
            <person name="Zachgo S."/>
            <person name="Langdale J."/>
            <person name="Maumus F."/>
            <person name="Straeten D.V.D."/>
            <person name="Gould S.B."/>
            <person name="Rensing S.A."/>
        </authorList>
    </citation>
    <scope>NUCLEOTIDE SEQUENCE [LARGE SCALE GENOMIC DNA]</scope>
    <source>
        <strain evidence="22 23">S276</strain>
    </source>
</reference>
<dbReference type="FunFam" id="1.20.120.550:FF:000004">
    <property type="entry name" value="Microsomal glutathione S-transferase 3"/>
    <property type="match status" value="1"/>
</dbReference>
<dbReference type="STRING" id="69332.A0A388JM40"/>
<comment type="pathway">
    <text evidence="14">Lipid metabolism; arachidonate metabolism.</text>
</comment>
<dbReference type="Proteomes" id="UP000265515">
    <property type="component" value="Unassembled WGS sequence"/>
</dbReference>
<evidence type="ECO:0000256" key="9">
    <source>
        <dbReference type="ARBA" id="ARBA00023136"/>
    </source>
</evidence>
<dbReference type="OrthoDB" id="410651at2759"/>
<dbReference type="GO" id="GO:0004602">
    <property type="term" value="F:glutathione peroxidase activity"/>
    <property type="evidence" value="ECO:0007669"/>
    <property type="project" value="TreeGrafter"/>
</dbReference>
<keyword evidence="4" id="KW-1000">Mitochondrion outer membrane</keyword>
<evidence type="ECO:0000256" key="19">
    <source>
        <dbReference type="ARBA" id="ARBA00075145"/>
    </source>
</evidence>
<evidence type="ECO:0000256" key="1">
    <source>
        <dbReference type="ARBA" id="ARBA00004374"/>
    </source>
</evidence>
<evidence type="ECO:0000256" key="7">
    <source>
        <dbReference type="ARBA" id="ARBA00023098"/>
    </source>
</evidence>
<dbReference type="EMBL" id="BFEA01000001">
    <property type="protein sequence ID" value="GBG58867.1"/>
    <property type="molecule type" value="Genomic_DNA"/>
</dbReference>
<dbReference type="GO" id="GO:0005635">
    <property type="term" value="C:nuclear envelope"/>
    <property type="evidence" value="ECO:0007669"/>
    <property type="project" value="TreeGrafter"/>
</dbReference>
<feature type="transmembrane region" description="Helical" evidence="21">
    <location>
        <begin position="77"/>
        <end position="104"/>
    </location>
</feature>
<evidence type="ECO:0000256" key="13">
    <source>
        <dbReference type="ARBA" id="ARBA00037884"/>
    </source>
</evidence>
<dbReference type="AlphaFoldDB" id="A0A388JM40"/>
<evidence type="ECO:0000256" key="8">
    <source>
        <dbReference type="ARBA" id="ARBA00023128"/>
    </source>
</evidence>
<proteinExistence type="predicted"/>
<dbReference type="InterPro" id="IPR023352">
    <property type="entry name" value="MAPEG-like_dom_sf"/>
</dbReference>
<keyword evidence="6" id="KW-0560">Oxidoreductase</keyword>
<dbReference type="PANTHER" id="PTHR10250">
    <property type="entry name" value="MICROSOMAL GLUTATHIONE S-TRANSFERASE"/>
    <property type="match status" value="1"/>
</dbReference>
<keyword evidence="7" id="KW-0443">Lipid metabolism</keyword>
<dbReference type="SUPFAM" id="SSF161084">
    <property type="entry name" value="MAPEG domain-like"/>
    <property type="match status" value="1"/>
</dbReference>
<protein>
    <recommendedName>
        <fullName evidence="18">Glutathione S-transferase 3, mitochondrial</fullName>
        <ecNumber evidence="15">4.4.1.20</ecNumber>
    </recommendedName>
    <alternativeName>
        <fullName evidence="19">Glutathione peroxidase MGST3</fullName>
    </alternativeName>
    <alternativeName>
        <fullName evidence="20">LTC4 synthase MGST3</fullName>
    </alternativeName>
</protein>
<sequence>MGELQVALTADFGYVILATAFAILAHQWMGIRVGKARKEYGVNYPVMYANKIDNKNAEKFNCVQRGHQNSLEILPQFFVLFFIASLQFPRTAAVLGAVFVVGRIVYFLGYSTGNPKARVYGGPLYAPSLLGLLGICIYTAAKLMM</sequence>
<feature type="transmembrane region" description="Helical" evidence="21">
    <location>
        <begin position="124"/>
        <end position="141"/>
    </location>
</feature>
<dbReference type="Gramene" id="GBG58867">
    <property type="protein sequence ID" value="GBG58867"/>
    <property type="gene ID" value="CBR_g266"/>
</dbReference>
<evidence type="ECO:0000256" key="5">
    <source>
        <dbReference type="ARBA" id="ARBA00022989"/>
    </source>
</evidence>
<evidence type="ECO:0000256" key="20">
    <source>
        <dbReference type="ARBA" id="ARBA00076908"/>
    </source>
</evidence>
<evidence type="ECO:0000256" key="15">
    <source>
        <dbReference type="ARBA" id="ARBA00039056"/>
    </source>
</evidence>
<keyword evidence="5 21" id="KW-1133">Transmembrane helix</keyword>
<gene>
    <name evidence="22" type="ORF">CBR_g266</name>
</gene>
<evidence type="ECO:0000313" key="23">
    <source>
        <dbReference type="Proteomes" id="UP000265515"/>
    </source>
</evidence>
<keyword evidence="10" id="KW-0564">Palmitate</keyword>
<evidence type="ECO:0000256" key="14">
    <source>
        <dbReference type="ARBA" id="ARBA00037916"/>
    </source>
</evidence>
<comment type="pathway">
    <text evidence="13">Lipid metabolism; leukotriene C4 biosynthesis.</text>
</comment>
<keyword evidence="9 21" id="KW-0472">Membrane</keyword>
<comment type="subcellular location">
    <subcellularLocation>
        <location evidence="1">Mitochondrion outer membrane</location>
        <topology evidence="1">Multi-pass membrane protein</topology>
    </subcellularLocation>
</comment>
<dbReference type="InterPro" id="IPR050997">
    <property type="entry name" value="MAPEG"/>
</dbReference>
<keyword evidence="2" id="KW-0808">Transferase</keyword>
<dbReference type="GO" id="GO:0004464">
    <property type="term" value="F:leukotriene-C4 synthase activity"/>
    <property type="evidence" value="ECO:0007669"/>
    <property type="project" value="UniProtKB-EC"/>
</dbReference>
<dbReference type="GO" id="GO:0005741">
    <property type="term" value="C:mitochondrial outer membrane"/>
    <property type="evidence" value="ECO:0007669"/>
    <property type="project" value="UniProtKB-SubCell"/>
</dbReference>
<evidence type="ECO:0000256" key="4">
    <source>
        <dbReference type="ARBA" id="ARBA00022787"/>
    </source>
</evidence>
<evidence type="ECO:0000256" key="18">
    <source>
        <dbReference type="ARBA" id="ARBA00069748"/>
    </source>
</evidence>
<dbReference type="OMA" id="VIFNCIQ"/>
<organism evidence="22 23">
    <name type="scientific">Chara braunii</name>
    <name type="common">Braun's stonewort</name>
    <dbReference type="NCBI Taxonomy" id="69332"/>
    <lineage>
        <taxon>Eukaryota</taxon>
        <taxon>Viridiplantae</taxon>
        <taxon>Streptophyta</taxon>
        <taxon>Charophyceae</taxon>
        <taxon>Charales</taxon>
        <taxon>Characeae</taxon>
        <taxon>Chara</taxon>
    </lineage>
</organism>
<evidence type="ECO:0000256" key="17">
    <source>
        <dbReference type="ARBA" id="ARBA00051411"/>
    </source>
</evidence>
<dbReference type="Pfam" id="PF01124">
    <property type="entry name" value="MAPEG"/>
    <property type="match status" value="1"/>
</dbReference>
<dbReference type="GO" id="GO:0006691">
    <property type="term" value="P:leukotriene metabolic process"/>
    <property type="evidence" value="ECO:0007669"/>
    <property type="project" value="UniProtKB-ARBA"/>
</dbReference>
<comment type="catalytic activity">
    <reaction evidence="17">
        <text>15-deoxy-Delta(12,14)-prostaglandin J2 + glutathione = 15-deoxy-Delta(12,14)-prostaglandin J2-S-(R)-glutathione</text>
        <dbReference type="Rhea" id="RHEA:75963"/>
        <dbReference type="ChEBI" id="CHEBI:57925"/>
        <dbReference type="ChEBI" id="CHEBI:85236"/>
        <dbReference type="ChEBI" id="CHEBI:194498"/>
    </reaction>
    <physiologicalReaction direction="left-to-right" evidence="17">
        <dbReference type="Rhea" id="RHEA:75964"/>
    </physiologicalReaction>
</comment>
<evidence type="ECO:0000256" key="16">
    <source>
        <dbReference type="ARBA" id="ARBA00049298"/>
    </source>
</evidence>
<keyword evidence="23" id="KW-1185">Reference proteome</keyword>